<protein>
    <recommendedName>
        <fullName evidence="2">Dynein heavy chain C-terminal domain-containing protein</fullName>
    </recommendedName>
</protein>
<name>Q7RDI1_PLAYO</name>
<dbReference type="STRING" id="73239.Q7RDI1"/>
<feature type="compositionally biased region" description="Basic and acidic residues" evidence="1">
    <location>
        <begin position="358"/>
        <end position="372"/>
    </location>
</feature>
<feature type="region of interest" description="Disordered" evidence="1">
    <location>
        <begin position="358"/>
        <end position="387"/>
    </location>
</feature>
<dbReference type="Proteomes" id="UP000008553">
    <property type="component" value="Unassembled WGS sequence"/>
</dbReference>
<evidence type="ECO:0000313" key="3">
    <source>
        <dbReference type="EMBL" id="EAA17466.1"/>
    </source>
</evidence>
<dbReference type="AlphaFoldDB" id="Q7RDI1"/>
<keyword evidence="4" id="KW-1185">Reference proteome</keyword>
<organism evidence="3 4">
    <name type="scientific">Plasmodium yoelii yoelii</name>
    <dbReference type="NCBI Taxonomy" id="73239"/>
    <lineage>
        <taxon>Eukaryota</taxon>
        <taxon>Sar</taxon>
        <taxon>Alveolata</taxon>
        <taxon>Apicomplexa</taxon>
        <taxon>Aconoidasida</taxon>
        <taxon>Haemosporida</taxon>
        <taxon>Plasmodiidae</taxon>
        <taxon>Plasmodium</taxon>
        <taxon>Plasmodium (Vinckeia)</taxon>
    </lineage>
</organism>
<dbReference type="InterPro" id="IPR041228">
    <property type="entry name" value="Dynein_C"/>
</dbReference>
<dbReference type="EMBL" id="AABL01001727">
    <property type="protein sequence ID" value="EAA17466.1"/>
    <property type="molecule type" value="Genomic_DNA"/>
</dbReference>
<feature type="compositionally biased region" description="Polar residues" evidence="1">
    <location>
        <begin position="373"/>
        <end position="387"/>
    </location>
</feature>
<reference evidence="3 4" key="1">
    <citation type="journal article" date="2002" name="Nature">
        <title>Genome sequence and comparative analysis of the model rodent malaria parasite Plasmodium yoelii yoelii.</title>
        <authorList>
            <person name="Carlton J.M."/>
            <person name="Angiuoli S.V."/>
            <person name="Suh B.B."/>
            <person name="Kooij T.W."/>
            <person name="Pertea M."/>
            <person name="Silva J.C."/>
            <person name="Ermolaeva M.D."/>
            <person name="Allen J.E."/>
            <person name="Selengut J.D."/>
            <person name="Koo H.L."/>
            <person name="Peterson J.D."/>
            <person name="Pop M."/>
            <person name="Kosack D.S."/>
            <person name="Shumway M.F."/>
            <person name="Bidwell S.L."/>
            <person name="Shallom S.J."/>
            <person name="van Aken S.E."/>
            <person name="Riedmuller S.B."/>
            <person name="Feldblyum T.V."/>
            <person name="Cho J.K."/>
            <person name="Quackenbush J."/>
            <person name="Sedegah M."/>
            <person name="Shoaibi A."/>
            <person name="Cummings L.M."/>
            <person name="Florens L."/>
            <person name="Yates J.R."/>
            <person name="Raine J.D."/>
            <person name="Sinden R.E."/>
            <person name="Harris M.A."/>
            <person name="Cunningham D.A."/>
            <person name="Preiser P.R."/>
            <person name="Bergman L.W."/>
            <person name="Vaidya A.B."/>
            <person name="van Lin L.H."/>
            <person name="Janse C.J."/>
            <person name="Waters A.P."/>
            <person name="Smith H.O."/>
            <person name="White O.R."/>
            <person name="Salzberg S.L."/>
            <person name="Venter J.C."/>
            <person name="Fraser C.M."/>
            <person name="Hoffman S.L."/>
            <person name="Gardner M.J."/>
            <person name="Carucci D.J."/>
        </authorList>
    </citation>
    <scope>NUCLEOTIDE SEQUENCE [LARGE SCALE GENOMIC DNA]</scope>
    <source>
        <strain evidence="3 4">17XNL</strain>
    </source>
</reference>
<dbReference type="InParanoid" id="Q7RDI1"/>
<feature type="domain" description="Dynein heavy chain C-terminal" evidence="2">
    <location>
        <begin position="162"/>
        <end position="303"/>
    </location>
</feature>
<accession>Q7RDI1</accession>
<gene>
    <name evidence="3" type="ORF">PY05441</name>
</gene>
<evidence type="ECO:0000256" key="1">
    <source>
        <dbReference type="SAM" id="MobiDB-lite"/>
    </source>
</evidence>
<dbReference type="PaxDb" id="73239-Q7RDI1"/>
<evidence type="ECO:0000259" key="2">
    <source>
        <dbReference type="Pfam" id="PF18199"/>
    </source>
</evidence>
<dbReference type="Pfam" id="PF18199">
    <property type="entry name" value="Dynein_C"/>
    <property type="match status" value="1"/>
</dbReference>
<comment type="caution">
    <text evidence="3">The sequence shown here is derived from an EMBL/GenBank/DDBJ whole genome shotgun (WGS) entry which is preliminary data.</text>
</comment>
<evidence type="ECO:0000313" key="4">
    <source>
        <dbReference type="Proteomes" id="UP000008553"/>
    </source>
</evidence>
<sequence>MKSNVIDGENLICVASEKRNERDESDRCRTFFLNYFKNFLDRLFPEKYILLKNMIESFLYNFFNLSNKNILFNNDNILKNIPTNLITLEELIKYVLENFEIFENIIQKNKLDNIYKMAYNIKFMEKIFISKYCITNIYKKKTIFNHILLSFDNFSSFHFINQPLNINYLIQEYNMILFRVYEMKKEIQYYLTTSKLSKMSNEYSEQMERSLLRYKIPWKWRHFSDGEKCLYKFFEELKKKLNYIKELIRKEQKGEKNVYNISFFTNPMMFFYSVYFTHAINMGTNIRELNISLKFSEKINNNERGIWIAPIKIYKSLFVKGSEKFVHQKIHNKNDIYFKVQNEENKCEDTKPFSIEKDNLDKNLSKSEEKNENSVQKDNNTNIENLNDQSFSDKTISMRYSNSYMAYVRKKEKSFYYDSPYILIKIKKKKESMENKKNNEHDKIGEDYENYEDTEPIKDDESNSNKNIIDDVINMENISNKFFDLFENKDKFDDNEFIYYCPIMKFNSHVQKDLVV</sequence>
<proteinExistence type="predicted"/>